<dbReference type="Proteomes" id="UP000673552">
    <property type="component" value="Chromosome 26"/>
</dbReference>
<feature type="compositionally biased region" description="Low complexity" evidence="2">
    <location>
        <begin position="292"/>
        <end position="305"/>
    </location>
</feature>
<proteinExistence type="predicted"/>
<dbReference type="KEGG" id="lmat:92514304"/>
<keyword evidence="1" id="KW-0175">Coiled coil</keyword>
<comment type="caution">
    <text evidence="4">The sequence shown here is derived from an EMBL/GenBank/DDBJ whole genome shotgun (WGS) entry which is preliminary data.</text>
</comment>
<accession>A0A836H2V3</accession>
<feature type="compositionally biased region" description="Polar residues" evidence="2">
    <location>
        <begin position="256"/>
        <end position="283"/>
    </location>
</feature>
<sequence length="388" mass="42908">MLRRAVAHAVAPLVLCRHLTISADVREGITRPLSSLKEECKGQHLDLADMAEAMKGAAHRLQDAIKKGAVDDKEFRGKVVTLSASLKAYNTRLTNLQSEARSIQAEVDAVMRLLWGTETPEGANFASPPVGKMPNNTEDFEVEPPLIARALGEEVPSAPPEPAPPKRKVECVEGERVEVTTTTMGASPSSDAKKEEEIEVETIEIDVEPGAQEDAVETMKVTDITKELYERGINFSDCMDARTLRQRYRDVLSGKIPSTANQSPSSVSKGFTEPLTPNTSQPRMPQHAPALQHHYQYQYHQQQQQSSTSGTASGITPDPYPNAHRKMVDPMKFVHQIKQELAMEKGIDASSVDLWSGKIKLDDNKRLYDYPSIQSYPIEVRQKGDVPV</sequence>
<evidence type="ECO:0008006" key="6">
    <source>
        <dbReference type="Google" id="ProtNLM"/>
    </source>
</evidence>
<keyword evidence="5" id="KW-1185">Reference proteome</keyword>
<organism evidence="4 5">
    <name type="scientific">Leishmania martiniquensis</name>
    <dbReference type="NCBI Taxonomy" id="1580590"/>
    <lineage>
        <taxon>Eukaryota</taxon>
        <taxon>Discoba</taxon>
        <taxon>Euglenozoa</taxon>
        <taxon>Kinetoplastea</taxon>
        <taxon>Metakinetoplastina</taxon>
        <taxon>Trypanosomatida</taxon>
        <taxon>Trypanosomatidae</taxon>
        <taxon>Leishmaniinae</taxon>
        <taxon>Leishmania</taxon>
    </lineage>
</organism>
<feature type="chain" id="PRO_5032820393" description="Ubiquitin-like domain-containing protein" evidence="3">
    <location>
        <begin position="17"/>
        <end position="388"/>
    </location>
</feature>
<gene>
    <name evidence="4" type="ORF">LSCM1_04280</name>
</gene>
<protein>
    <recommendedName>
        <fullName evidence="6">Ubiquitin-like domain-containing protein</fullName>
    </recommendedName>
</protein>
<dbReference type="GeneID" id="92514304"/>
<dbReference type="RefSeq" id="XP_067178023.1">
    <property type="nucleotide sequence ID" value="XM_067321792.1"/>
</dbReference>
<feature type="signal peptide" evidence="3">
    <location>
        <begin position="1"/>
        <end position="16"/>
    </location>
</feature>
<evidence type="ECO:0000313" key="4">
    <source>
        <dbReference type="EMBL" id="KAG5476565.1"/>
    </source>
</evidence>
<feature type="coiled-coil region" evidence="1">
    <location>
        <begin position="86"/>
        <end position="113"/>
    </location>
</feature>
<evidence type="ECO:0000313" key="5">
    <source>
        <dbReference type="Proteomes" id="UP000673552"/>
    </source>
</evidence>
<evidence type="ECO:0000256" key="1">
    <source>
        <dbReference type="SAM" id="Coils"/>
    </source>
</evidence>
<feature type="region of interest" description="Disordered" evidence="2">
    <location>
        <begin position="255"/>
        <end position="325"/>
    </location>
</feature>
<dbReference type="EMBL" id="JAFEUZ010000026">
    <property type="protein sequence ID" value="KAG5476565.1"/>
    <property type="molecule type" value="Genomic_DNA"/>
</dbReference>
<reference evidence="4 5" key="1">
    <citation type="submission" date="2021-03" db="EMBL/GenBank/DDBJ databases">
        <title>Leishmania (Mundinia) martiniquensis Genome sequencing and assembly.</title>
        <authorList>
            <person name="Almutairi H."/>
            <person name="Gatherer D."/>
        </authorList>
    </citation>
    <scope>NUCLEOTIDE SEQUENCE [LARGE SCALE GENOMIC DNA]</scope>
    <source>
        <strain evidence="4">LSCM1</strain>
    </source>
</reference>
<keyword evidence="3" id="KW-0732">Signal</keyword>
<dbReference type="OrthoDB" id="271092at2759"/>
<dbReference type="AlphaFoldDB" id="A0A836H2V3"/>
<evidence type="ECO:0000256" key="3">
    <source>
        <dbReference type="SAM" id="SignalP"/>
    </source>
</evidence>
<name>A0A836H2V3_9TRYP</name>
<evidence type="ECO:0000256" key="2">
    <source>
        <dbReference type="SAM" id="MobiDB-lite"/>
    </source>
</evidence>